<accession>A0ABX6BYP1</accession>
<evidence type="ECO:0000256" key="2">
    <source>
        <dbReference type="ARBA" id="ARBA00009142"/>
    </source>
</evidence>
<comment type="similarity">
    <text evidence="2 6">Belongs to the 4-toluene sulfonate uptake permease (TSUP) (TC 2.A.102) family.</text>
</comment>
<feature type="transmembrane region" description="Helical" evidence="6">
    <location>
        <begin position="247"/>
        <end position="265"/>
    </location>
</feature>
<keyword evidence="3 6" id="KW-0812">Transmembrane</keyword>
<keyword evidence="8" id="KW-1185">Reference proteome</keyword>
<keyword evidence="4 6" id="KW-1133">Transmembrane helix</keyword>
<sequence length="270" mass="27980">MLILLGFAVGAFGTLVGAGGGFVLVPILLLLYPEKDPETITAISLLVVCANAASGSVAYGLQGRIDYRSGWWFVLGTFPGAVAGAIVVGYVPRRLFDAIFAVLLGVVGVYLLARPQVQAIAEPIRGRGVVRRVVRDAHGNTFVYSYQLWKGVLISTAVGFISSLLGIGGGIIHVPIMATVLHFPVHIAAATSHFVLAFMAAEGTAVHILQGVIGWDRSLAQGLLLAAGAIPGAQVGARLAHRLHGGIILRALAGALLLVALRLGVKAAGM</sequence>
<dbReference type="PANTHER" id="PTHR43701:SF2">
    <property type="entry name" value="MEMBRANE TRANSPORTER PROTEIN YJNA-RELATED"/>
    <property type="match status" value="1"/>
</dbReference>
<gene>
    <name evidence="7" type="ORF">Tbon_01845</name>
</gene>
<name>A0ABX6BYP1_9CHLR</name>
<dbReference type="InterPro" id="IPR051598">
    <property type="entry name" value="TSUP/Inactive_protease-like"/>
</dbReference>
<keyword evidence="6" id="KW-1003">Cell membrane</keyword>
<evidence type="ECO:0000313" key="7">
    <source>
        <dbReference type="EMBL" id="QFG02090.1"/>
    </source>
</evidence>
<evidence type="ECO:0000313" key="8">
    <source>
        <dbReference type="Proteomes" id="UP000326331"/>
    </source>
</evidence>
<feature type="transmembrane region" description="Helical" evidence="6">
    <location>
        <begin position="95"/>
        <end position="113"/>
    </location>
</feature>
<evidence type="ECO:0000256" key="1">
    <source>
        <dbReference type="ARBA" id="ARBA00004141"/>
    </source>
</evidence>
<feature type="transmembrane region" description="Helical" evidence="6">
    <location>
        <begin position="152"/>
        <end position="174"/>
    </location>
</feature>
<dbReference type="PANTHER" id="PTHR43701">
    <property type="entry name" value="MEMBRANE TRANSPORTER PROTEIN MJ0441-RELATED"/>
    <property type="match status" value="1"/>
</dbReference>
<keyword evidence="5 6" id="KW-0472">Membrane</keyword>
<evidence type="ECO:0000256" key="6">
    <source>
        <dbReference type="RuleBase" id="RU363041"/>
    </source>
</evidence>
<reference evidence="7 8" key="1">
    <citation type="submission" date="2019-10" db="EMBL/GenBank/DDBJ databases">
        <title>Thermopilla bonchosmolovskayae gen. nov., sp. nov., a moderately thermophilic Chloroflexi bacterium from a Chukotka hot spring (Arctic, Russia), representing a novel classis Thermopillaia, which include previously uncultivated lineage OLB14.</title>
        <authorList>
            <person name="Kochetkova T.V."/>
            <person name="Zayulina K.S."/>
            <person name="Zhigarkov V.S."/>
            <person name="Minaev N.V."/>
            <person name="Novikov A."/>
            <person name="Toshchakov S.V."/>
            <person name="Elcheninov A.G."/>
            <person name="Kublanov I.V."/>
        </authorList>
    </citation>
    <scope>NUCLEOTIDE SEQUENCE [LARGE SCALE GENOMIC DNA]</scope>
    <source>
        <strain evidence="7 8">3753O</strain>
    </source>
</reference>
<dbReference type="Proteomes" id="UP000326331">
    <property type="component" value="Chromosome"/>
</dbReference>
<feature type="transmembrane region" description="Helical" evidence="6">
    <location>
        <begin position="222"/>
        <end position="241"/>
    </location>
</feature>
<comment type="subcellular location">
    <subcellularLocation>
        <location evidence="6">Cell membrane</location>
        <topology evidence="6">Multi-pass membrane protein</topology>
    </subcellularLocation>
    <subcellularLocation>
        <location evidence="1">Membrane</location>
        <topology evidence="1">Multi-pass membrane protein</topology>
    </subcellularLocation>
</comment>
<feature type="transmembrane region" description="Helical" evidence="6">
    <location>
        <begin position="42"/>
        <end position="61"/>
    </location>
</feature>
<dbReference type="Pfam" id="PF01925">
    <property type="entry name" value="TauE"/>
    <property type="match status" value="1"/>
</dbReference>
<protein>
    <recommendedName>
        <fullName evidence="6">Probable membrane transporter protein</fullName>
    </recommendedName>
</protein>
<evidence type="ECO:0000256" key="5">
    <source>
        <dbReference type="ARBA" id="ARBA00023136"/>
    </source>
</evidence>
<dbReference type="InterPro" id="IPR002781">
    <property type="entry name" value="TM_pro_TauE-like"/>
</dbReference>
<organism evidence="7 8">
    <name type="scientific">Tepidiforma bonchosmolovskayae</name>
    <dbReference type="NCBI Taxonomy" id="2601677"/>
    <lineage>
        <taxon>Bacteria</taxon>
        <taxon>Bacillati</taxon>
        <taxon>Chloroflexota</taxon>
        <taxon>Tepidiformia</taxon>
        <taxon>Tepidiformales</taxon>
        <taxon>Tepidiformaceae</taxon>
        <taxon>Tepidiforma</taxon>
    </lineage>
</organism>
<proteinExistence type="inferred from homology"/>
<evidence type="ECO:0000256" key="3">
    <source>
        <dbReference type="ARBA" id="ARBA00022692"/>
    </source>
</evidence>
<feature type="transmembrane region" description="Helical" evidence="6">
    <location>
        <begin position="70"/>
        <end position="89"/>
    </location>
</feature>
<evidence type="ECO:0000256" key="4">
    <source>
        <dbReference type="ARBA" id="ARBA00022989"/>
    </source>
</evidence>
<dbReference type="EMBL" id="CP042829">
    <property type="protein sequence ID" value="QFG02090.1"/>
    <property type="molecule type" value="Genomic_DNA"/>
</dbReference>